<name>A0A928ZB63_9CYAN</name>
<comment type="caution">
    <text evidence="4">The sequence shown here is derived from an EMBL/GenBank/DDBJ whole genome shotgun (WGS) entry which is preliminary data.</text>
</comment>
<feature type="domain" description="Solute-binding protein family 3/N-terminal" evidence="3">
    <location>
        <begin position="54"/>
        <end position="275"/>
    </location>
</feature>
<accession>A0A928ZB63</accession>
<protein>
    <submittedName>
        <fullName evidence="4">Amino acid ABC transporter substrate-binding protein</fullName>
    </submittedName>
</protein>
<dbReference type="InterPro" id="IPR001638">
    <property type="entry name" value="Solute-binding_3/MltF_N"/>
</dbReference>
<evidence type="ECO:0000256" key="2">
    <source>
        <dbReference type="SAM" id="SignalP"/>
    </source>
</evidence>
<feature type="signal peptide" evidence="2">
    <location>
        <begin position="1"/>
        <end position="27"/>
    </location>
</feature>
<dbReference type="RefSeq" id="WP_264322505.1">
    <property type="nucleotide sequence ID" value="NZ_JADEXN010000339.1"/>
</dbReference>
<dbReference type="PANTHER" id="PTHR35936:SF19">
    <property type="entry name" value="AMINO-ACID-BINDING PROTEIN YXEM-RELATED"/>
    <property type="match status" value="1"/>
</dbReference>
<dbReference type="Gene3D" id="3.40.190.10">
    <property type="entry name" value="Periplasmic binding protein-like II"/>
    <property type="match status" value="2"/>
</dbReference>
<evidence type="ECO:0000256" key="1">
    <source>
        <dbReference type="ARBA" id="ARBA00022729"/>
    </source>
</evidence>
<dbReference type="AlphaFoldDB" id="A0A928ZB63"/>
<dbReference type="SMART" id="SM00062">
    <property type="entry name" value="PBPb"/>
    <property type="match status" value="1"/>
</dbReference>
<gene>
    <name evidence="4" type="ORF">IQ235_16330</name>
</gene>
<reference evidence="4" key="1">
    <citation type="submission" date="2020-10" db="EMBL/GenBank/DDBJ databases">
        <authorList>
            <person name="Castelo-Branco R."/>
            <person name="Eusebio N."/>
            <person name="Adriana R."/>
            <person name="Vieira A."/>
            <person name="Brugerolle De Fraissinette N."/>
            <person name="Rezende De Castro R."/>
            <person name="Schneider M.P."/>
            <person name="Vasconcelos V."/>
            <person name="Leao P.N."/>
        </authorList>
    </citation>
    <scope>NUCLEOTIDE SEQUENCE</scope>
    <source>
        <strain evidence="4">LEGE 11467</strain>
    </source>
</reference>
<dbReference type="PROSITE" id="PS51257">
    <property type="entry name" value="PROKAR_LIPOPROTEIN"/>
    <property type="match status" value="1"/>
</dbReference>
<evidence type="ECO:0000259" key="3">
    <source>
        <dbReference type="SMART" id="SM00062"/>
    </source>
</evidence>
<dbReference type="SUPFAM" id="SSF53850">
    <property type="entry name" value="Periplasmic binding protein-like II"/>
    <property type="match status" value="1"/>
</dbReference>
<organism evidence="4 5">
    <name type="scientific">Zarconia navalis LEGE 11467</name>
    <dbReference type="NCBI Taxonomy" id="1828826"/>
    <lineage>
        <taxon>Bacteria</taxon>
        <taxon>Bacillati</taxon>
        <taxon>Cyanobacteriota</taxon>
        <taxon>Cyanophyceae</taxon>
        <taxon>Oscillatoriophycideae</taxon>
        <taxon>Oscillatoriales</taxon>
        <taxon>Oscillatoriales incertae sedis</taxon>
        <taxon>Zarconia</taxon>
        <taxon>Zarconia navalis</taxon>
    </lineage>
</organism>
<dbReference type="Proteomes" id="UP000621799">
    <property type="component" value="Unassembled WGS sequence"/>
</dbReference>
<dbReference type="Pfam" id="PF00497">
    <property type="entry name" value="SBP_bac_3"/>
    <property type="match status" value="1"/>
</dbReference>
<evidence type="ECO:0000313" key="4">
    <source>
        <dbReference type="EMBL" id="MBE9042341.1"/>
    </source>
</evidence>
<keyword evidence="5" id="KW-1185">Reference proteome</keyword>
<sequence length="291" mass="32318">MGLKTFRNRWFPIFLSLVTIFSIGVAACSQDSAQQTRARSSQTSTLEQIIATSQLKIGYIVFPPAIVKNQTTGELGGHFVETIEEIARINNWTPEFIETNWSGFATGLDSRRFDVSIAPTFVTIPRALSVYFTRPLFYAGNSAIVKANETRFTTLESIDRPEVTVAVTQGEAGDEYVKANFKNAKITRFSGGDQSLAFQAVVAGRADIALGDAYVTSQFARANPQVKDLFADAPYNLTPISWAVRKGDDQMLNFFNSSLESLDYQGRLREWEQQAGANWLHVKKVWESSAS</sequence>
<feature type="chain" id="PRO_5037403101" evidence="2">
    <location>
        <begin position="28"/>
        <end position="291"/>
    </location>
</feature>
<dbReference type="EMBL" id="JADEXN010000339">
    <property type="protein sequence ID" value="MBE9042341.1"/>
    <property type="molecule type" value="Genomic_DNA"/>
</dbReference>
<dbReference type="PANTHER" id="PTHR35936">
    <property type="entry name" value="MEMBRANE-BOUND LYTIC MUREIN TRANSGLYCOSYLASE F"/>
    <property type="match status" value="1"/>
</dbReference>
<proteinExistence type="predicted"/>
<keyword evidence="1 2" id="KW-0732">Signal</keyword>
<evidence type="ECO:0000313" key="5">
    <source>
        <dbReference type="Proteomes" id="UP000621799"/>
    </source>
</evidence>